<dbReference type="Proteomes" id="UP001479436">
    <property type="component" value="Unassembled WGS sequence"/>
</dbReference>
<keyword evidence="5 13" id="KW-0808">Transferase</keyword>
<feature type="compositionally biased region" description="Polar residues" evidence="10">
    <location>
        <begin position="21"/>
        <end position="38"/>
    </location>
</feature>
<dbReference type="EMBL" id="JASJQH010007138">
    <property type="protein sequence ID" value="KAK9717512.1"/>
    <property type="molecule type" value="Genomic_DNA"/>
</dbReference>
<reference evidence="13 14" key="1">
    <citation type="submission" date="2023-04" db="EMBL/GenBank/DDBJ databases">
        <title>Genome of Basidiobolus ranarum AG-B5.</title>
        <authorList>
            <person name="Stajich J.E."/>
            <person name="Carter-House D."/>
            <person name="Gryganskyi A."/>
        </authorList>
    </citation>
    <scope>NUCLEOTIDE SEQUENCE [LARGE SCALE GENOMIC DNA]</scope>
    <source>
        <strain evidence="13 14">AG-B5</strain>
    </source>
</reference>
<evidence type="ECO:0000256" key="3">
    <source>
        <dbReference type="ARBA" id="ARBA00012589"/>
    </source>
</evidence>
<protein>
    <recommendedName>
        <fullName evidence="3">1,3-beta-glucan synthase</fullName>
        <ecNumber evidence="3">2.4.1.34</ecNumber>
    </recommendedName>
</protein>
<dbReference type="GO" id="GO:0003843">
    <property type="term" value="F:1,3-beta-D-glucan synthase activity"/>
    <property type="evidence" value="ECO:0007669"/>
    <property type="project" value="UniProtKB-EC"/>
</dbReference>
<feature type="transmembrane region" description="Helical" evidence="11">
    <location>
        <begin position="721"/>
        <end position="739"/>
    </location>
</feature>
<feature type="transmembrane region" description="Helical" evidence="11">
    <location>
        <begin position="510"/>
        <end position="529"/>
    </location>
</feature>
<keyword evidence="14" id="KW-1185">Reference proteome</keyword>
<keyword evidence="7 11" id="KW-1133">Transmembrane helix</keyword>
<feature type="region of interest" description="Disordered" evidence="10">
    <location>
        <begin position="1"/>
        <end position="44"/>
    </location>
</feature>
<feature type="transmembrane region" description="Helical" evidence="11">
    <location>
        <begin position="615"/>
        <end position="638"/>
    </location>
</feature>
<dbReference type="PANTHER" id="PTHR12741:SF48">
    <property type="entry name" value="1,3-BETA-GLUCAN SYNTHASE COMPONENT FKS1-RELATED"/>
    <property type="match status" value="1"/>
</dbReference>
<evidence type="ECO:0000259" key="12">
    <source>
        <dbReference type="SMART" id="SM01205"/>
    </source>
</evidence>
<accession>A0ABR2W220</accession>
<keyword evidence="8 11" id="KW-0472">Membrane</keyword>
<evidence type="ECO:0000313" key="14">
    <source>
        <dbReference type="Proteomes" id="UP001479436"/>
    </source>
</evidence>
<dbReference type="EC" id="2.4.1.34" evidence="3"/>
<sequence>MPADQSSAANKSGKSLDESYHLSNLSTAPELNANQSYLQGEDKPYKASESKYLTYLSEDSDSDYSTGLHHPVDGESPVVGALLMSHENQSPRIPAHISYTHNSSSKTASKEKLSYSSDYETNSAYSESLYGRSNDPNLNRGTSIDSYSSPRHGTLGDSRYAKYAPSCDSLVALLETKKNNRNESTGSINYSRSSSRNMSRTNSWVSRDGTPPPGFDYNSNSLPRPFFKDDPYASWSGNRHFPVSREEVKEIFSRIQACFGFQMDNMLNQYDALMVMLDSRASRMPPYQALLTVHADYIGGENANYKKWYFCAHLDRDNPHDRATRNLKKKELSEEDIEAQESTECAEEAWRSAMSQMSQHDLVNQLALYLMIWGEASVIRFTPEAICFIFKLAWDYYTSVAQQDEIKTLPEGQFLQDVITPLYTYIRDQTYNIINGKLVKKEKDHSSIIGYDDINELFWSPRGIERIVLEDKTVKLMDFPPAERYAKLAEVQWNSVFAKTYKERRTWSHLLLNFARFWILHIVMFYYYTMANATWLYTKEHEKSTPLGVQLGVVSFGGAVATFIMLIAAFCEYWFVPLNWVNSKILLKRIGYLFGIMILNCVPGAYTVIADRSSAISTIVGLVGLLISVATFCTFAIVPSGLIFRRLSDNKTGSSKNLTNRTFTSNFPNLKQTDRAMSIGLWVCVFLCKYIESYFYLALSFKDPFKATGQFSLAECKKTDTVLICQIMSGITIFFMVVLDMTLFFLDTYLWYVVINSLFSVARSFYLGVSIWSPWRNVFSRLPKRIYTKLLSIDDMELKYQPKVLCSQIWNAIVISMYRDHLLSVEHVQKLLYQQVVSSEGGRTTLKAPKFFVSHEDTSFKTEYFPNGSDAERRFSFFAQSLSTPLPETIPVENMPTFTVFTPHYGEKILLSLREVIREEDKNSQITLLEYLKKLYPVEWDNFVNDTKVLAEENTMYPSDNEASFETNKSRGNKKVEELPLYCFGFKSSAPEYTLRTRIWSSLRSQTLYRTVSGFMNYHKALKLLYRVEHPELVQGYGGFNEGLERELETMARRKFRFVVSMQRYTAFSQEEQENVKFLLEAYPDLQIAYLEEVPSLTENGEPSGEPSKFYSCLIDGKCEFDEEGKRIPKFRIMLPGNPILGDGKSDNQNHSVIFTRGEYLQLVDANQDNYLEEALKIRNVLAEFEQYNMDESSPYSEYREPGPPPVAIVGAREYIFSESVGLLGDVAAGKEATFGTLTQRIMAKVGGKLHYGHPDFLNAIYINTRGGVSKAQTGLHLNEDIYAGMNAFERGGRIVE</sequence>
<feature type="region of interest" description="Disordered" evidence="10">
    <location>
        <begin position="95"/>
        <end position="114"/>
    </location>
</feature>
<feature type="region of interest" description="Disordered" evidence="10">
    <location>
        <begin position="181"/>
        <end position="220"/>
    </location>
</feature>
<gene>
    <name evidence="13" type="primary">FKS1_4</name>
    <name evidence="13" type="ORF">K7432_006144</name>
</gene>
<feature type="domain" description="1,3-beta-glucan synthase component FKS1-like" evidence="12">
    <location>
        <begin position="360"/>
        <end position="472"/>
    </location>
</feature>
<dbReference type="InterPro" id="IPR003440">
    <property type="entry name" value="Glyco_trans_48_dom"/>
</dbReference>
<keyword evidence="6 11" id="KW-0812">Transmembrane</keyword>
<evidence type="ECO:0000256" key="11">
    <source>
        <dbReference type="SAM" id="Phobius"/>
    </source>
</evidence>
<evidence type="ECO:0000256" key="5">
    <source>
        <dbReference type="ARBA" id="ARBA00022679"/>
    </source>
</evidence>
<comment type="caution">
    <text evidence="13">The sequence shown here is derived from an EMBL/GenBank/DDBJ whole genome shotgun (WGS) entry which is preliminary data.</text>
</comment>
<dbReference type="InterPro" id="IPR026899">
    <property type="entry name" value="FKS1-like_dom1"/>
</dbReference>
<dbReference type="InterPro" id="IPR056261">
    <property type="entry name" value="FKS1-like_dom2"/>
</dbReference>
<comment type="catalytic activity">
    <reaction evidence="9">
        <text>[(1-&gt;3)-beta-D-glucosyl](n) + UDP-alpha-D-glucose = [(1-&gt;3)-beta-D-glucosyl](n+1) + UDP + H(+)</text>
        <dbReference type="Rhea" id="RHEA:21476"/>
        <dbReference type="Rhea" id="RHEA-COMP:11146"/>
        <dbReference type="Rhea" id="RHEA-COMP:14303"/>
        <dbReference type="ChEBI" id="CHEBI:15378"/>
        <dbReference type="ChEBI" id="CHEBI:37671"/>
        <dbReference type="ChEBI" id="CHEBI:58223"/>
        <dbReference type="ChEBI" id="CHEBI:58885"/>
        <dbReference type="EC" id="2.4.1.34"/>
    </reaction>
</comment>
<dbReference type="Pfam" id="PF02364">
    <property type="entry name" value="Glucan_synthase"/>
    <property type="match status" value="1"/>
</dbReference>
<keyword evidence="4 13" id="KW-0328">Glycosyltransferase</keyword>
<evidence type="ECO:0000256" key="6">
    <source>
        <dbReference type="ARBA" id="ARBA00022692"/>
    </source>
</evidence>
<comment type="similarity">
    <text evidence="2">Belongs to the glycosyltransferase 48 family.</text>
</comment>
<dbReference type="Pfam" id="PF14288">
    <property type="entry name" value="FKS1_dom1"/>
    <property type="match status" value="1"/>
</dbReference>
<feature type="region of interest" description="Disordered" evidence="10">
    <location>
        <begin position="127"/>
        <end position="152"/>
    </location>
</feature>
<name>A0ABR2W220_9FUNG</name>
<evidence type="ECO:0000256" key="7">
    <source>
        <dbReference type="ARBA" id="ARBA00022989"/>
    </source>
</evidence>
<feature type="compositionally biased region" description="Polar residues" evidence="10">
    <location>
        <begin position="1"/>
        <end position="13"/>
    </location>
</feature>
<dbReference type="SMART" id="SM01205">
    <property type="entry name" value="FKS1_dom1"/>
    <property type="match status" value="1"/>
</dbReference>
<evidence type="ECO:0000256" key="1">
    <source>
        <dbReference type="ARBA" id="ARBA00004141"/>
    </source>
</evidence>
<dbReference type="PANTHER" id="PTHR12741">
    <property type="entry name" value="LYST-INTERACTING PROTEIN LIP5 DOPAMINE RESPONSIVE PROTEIN DRG-1"/>
    <property type="match status" value="1"/>
</dbReference>
<feature type="transmembrane region" description="Helical" evidence="11">
    <location>
        <begin position="679"/>
        <end position="701"/>
    </location>
</feature>
<comment type="subcellular location">
    <subcellularLocation>
        <location evidence="1">Membrane</location>
        <topology evidence="1">Multi-pass membrane protein</topology>
    </subcellularLocation>
</comment>
<feature type="compositionally biased region" description="Low complexity" evidence="10">
    <location>
        <begin position="184"/>
        <end position="203"/>
    </location>
</feature>
<evidence type="ECO:0000256" key="8">
    <source>
        <dbReference type="ARBA" id="ARBA00023136"/>
    </source>
</evidence>
<feature type="transmembrane region" description="Helical" evidence="11">
    <location>
        <begin position="549"/>
        <end position="570"/>
    </location>
</feature>
<feature type="compositionally biased region" description="Polar residues" evidence="10">
    <location>
        <begin position="134"/>
        <end position="151"/>
    </location>
</feature>
<evidence type="ECO:0000256" key="9">
    <source>
        <dbReference type="ARBA" id="ARBA00047777"/>
    </source>
</evidence>
<proteinExistence type="inferred from homology"/>
<dbReference type="Pfam" id="PF23605">
    <property type="entry name" value="FKS1_dom2"/>
    <property type="match status" value="1"/>
</dbReference>
<feature type="transmembrane region" description="Helical" evidence="11">
    <location>
        <begin position="590"/>
        <end position="609"/>
    </location>
</feature>
<evidence type="ECO:0000256" key="4">
    <source>
        <dbReference type="ARBA" id="ARBA00022676"/>
    </source>
</evidence>
<evidence type="ECO:0000256" key="2">
    <source>
        <dbReference type="ARBA" id="ARBA00009040"/>
    </source>
</evidence>
<evidence type="ECO:0000256" key="10">
    <source>
        <dbReference type="SAM" id="MobiDB-lite"/>
    </source>
</evidence>
<organism evidence="13 14">
    <name type="scientific">Basidiobolus ranarum</name>
    <dbReference type="NCBI Taxonomy" id="34480"/>
    <lineage>
        <taxon>Eukaryota</taxon>
        <taxon>Fungi</taxon>
        <taxon>Fungi incertae sedis</taxon>
        <taxon>Zoopagomycota</taxon>
        <taxon>Entomophthoromycotina</taxon>
        <taxon>Basidiobolomycetes</taxon>
        <taxon>Basidiobolales</taxon>
        <taxon>Basidiobolaceae</taxon>
        <taxon>Basidiobolus</taxon>
    </lineage>
</organism>
<evidence type="ECO:0000313" key="13">
    <source>
        <dbReference type="EMBL" id="KAK9717512.1"/>
    </source>
</evidence>